<protein>
    <submittedName>
        <fullName evidence="8">Outer membrane transport energization protein TonB</fullName>
    </submittedName>
</protein>
<evidence type="ECO:0000256" key="6">
    <source>
        <dbReference type="SAM" id="Phobius"/>
    </source>
</evidence>
<keyword evidence="2 6" id="KW-0812">Transmembrane</keyword>
<feature type="compositionally biased region" description="Polar residues" evidence="5">
    <location>
        <begin position="208"/>
        <end position="224"/>
    </location>
</feature>
<feature type="region of interest" description="Disordered" evidence="5">
    <location>
        <begin position="201"/>
        <end position="224"/>
    </location>
</feature>
<dbReference type="GO" id="GO:0016020">
    <property type="term" value="C:membrane"/>
    <property type="evidence" value="ECO:0007669"/>
    <property type="project" value="UniProtKB-SubCell"/>
</dbReference>
<keyword evidence="9" id="KW-1185">Reference proteome</keyword>
<dbReference type="AlphaFoldDB" id="A0A1Y6EJL4"/>
<dbReference type="GO" id="GO:0055085">
    <property type="term" value="P:transmembrane transport"/>
    <property type="evidence" value="ECO:0007669"/>
    <property type="project" value="InterPro"/>
</dbReference>
<feature type="compositionally biased region" description="Pro residues" evidence="5">
    <location>
        <begin position="55"/>
        <end position="67"/>
    </location>
</feature>
<dbReference type="InterPro" id="IPR006260">
    <property type="entry name" value="TonB/TolA_C"/>
</dbReference>
<feature type="compositionally biased region" description="Low complexity" evidence="5">
    <location>
        <begin position="68"/>
        <end position="77"/>
    </location>
</feature>
<dbReference type="Gene3D" id="3.30.1150.10">
    <property type="match status" value="1"/>
</dbReference>
<dbReference type="InterPro" id="IPR037682">
    <property type="entry name" value="TonB_C"/>
</dbReference>
<dbReference type="Pfam" id="PF03544">
    <property type="entry name" value="TonB_C"/>
    <property type="match status" value="1"/>
</dbReference>
<evidence type="ECO:0000313" key="9">
    <source>
        <dbReference type="Proteomes" id="UP000194420"/>
    </source>
</evidence>
<evidence type="ECO:0000256" key="1">
    <source>
        <dbReference type="ARBA" id="ARBA00004167"/>
    </source>
</evidence>
<dbReference type="OrthoDB" id="7585155at2"/>
<feature type="region of interest" description="Disordered" evidence="5">
    <location>
        <begin position="45"/>
        <end position="79"/>
    </location>
</feature>
<feature type="domain" description="TonB C-terminal" evidence="7">
    <location>
        <begin position="131"/>
        <end position="224"/>
    </location>
</feature>
<dbReference type="NCBIfam" id="TIGR01352">
    <property type="entry name" value="tonB_Cterm"/>
    <property type="match status" value="1"/>
</dbReference>
<dbReference type="SUPFAM" id="SSF74653">
    <property type="entry name" value="TolA/TonB C-terminal domain"/>
    <property type="match status" value="1"/>
</dbReference>
<name>A0A1Y6EJL4_9SPHN</name>
<sequence length="224" mass="23972">MAFADEKSLRDRSAGIGGVVVVHAGLAALLVLGLSTEVTKQIFTGPLPTREFKDPPPPPPPEPPKPQPRQQAPANPVVTPPVPIPMPPKPNLFETTIELPPLSDDLRLTPLPKGPIEPPAPPAPAFDPVPAMPRNDAASWVTDNDYKSRWIREGMTGTARFRLEIAANGRVSDCRITQSSGHSALDEATCSLITKRARFNAAKDGSGAKTTGSFSSSIRWQLPN</sequence>
<evidence type="ECO:0000256" key="5">
    <source>
        <dbReference type="SAM" id="MobiDB-lite"/>
    </source>
</evidence>
<accession>A0A1Y6EJL4</accession>
<keyword evidence="4 6" id="KW-0472">Membrane</keyword>
<evidence type="ECO:0000313" key="8">
    <source>
        <dbReference type="EMBL" id="SMQ61140.1"/>
    </source>
</evidence>
<evidence type="ECO:0000259" key="7">
    <source>
        <dbReference type="PROSITE" id="PS52015"/>
    </source>
</evidence>
<dbReference type="PROSITE" id="PS52015">
    <property type="entry name" value="TONB_CTD"/>
    <property type="match status" value="1"/>
</dbReference>
<feature type="transmembrane region" description="Helical" evidence="6">
    <location>
        <begin position="12"/>
        <end position="34"/>
    </location>
</feature>
<dbReference type="Proteomes" id="UP000194420">
    <property type="component" value="Unassembled WGS sequence"/>
</dbReference>
<evidence type="ECO:0000256" key="4">
    <source>
        <dbReference type="ARBA" id="ARBA00023136"/>
    </source>
</evidence>
<proteinExistence type="predicted"/>
<gene>
    <name evidence="8" type="ORF">SAMN06297468_0515</name>
</gene>
<reference evidence="9" key="1">
    <citation type="submission" date="2017-04" db="EMBL/GenBank/DDBJ databases">
        <authorList>
            <person name="Varghese N."/>
            <person name="Submissions S."/>
        </authorList>
    </citation>
    <scope>NUCLEOTIDE SEQUENCE [LARGE SCALE GENOMIC DNA]</scope>
</reference>
<evidence type="ECO:0000256" key="2">
    <source>
        <dbReference type="ARBA" id="ARBA00022692"/>
    </source>
</evidence>
<organism evidence="8 9">
    <name type="scientific">Altererythrobacter xiamenensis</name>
    <dbReference type="NCBI Taxonomy" id="1316679"/>
    <lineage>
        <taxon>Bacteria</taxon>
        <taxon>Pseudomonadati</taxon>
        <taxon>Pseudomonadota</taxon>
        <taxon>Alphaproteobacteria</taxon>
        <taxon>Sphingomonadales</taxon>
        <taxon>Erythrobacteraceae</taxon>
        <taxon>Altererythrobacter</taxon>
    </lineage>
</organism>
<comment type="subcellular location">
    <subcellularLocation>
        <location evidence="1">Membrane</location>
        <topology evidence="1">Single-pass membrane protein</topology>
    </subcellularLocation>
</comment>
<dbReference type="RefSeq" id="WP_086436446.1">
    <property type="nucleotide sequence ID" value="NZ_FXWG01000001.1"/>
</dbReference>
<evidence type="ECO:0000256" key="3">
    <source>
        <dbReference type="ARBA" id="ARBA00022989"/>
    </source>
</evidence>
<dbReference type="EMBL" id="FXWG01000001">
    <property type="protein sequence ID" value="SMQ61140.1"/>
    <property type="molecule type" value="Genomic_DNA"/>
</dbReference>
<keyword evidence="3 6" id="KW-1133">Transmembrane helix</keyword>